<dbReference type="EMBL" id="ADAS02000856">
    <property type="protein sequence ID" value="OAV86727.1"/>
    <property type="molecule type" value="Genomic_DNA"/>
</dbReference>
<organism evidence="3">
    <name type="scientific">Puccinia triticina (isolate 1-1 / race 1 (BBBD))</name>
    <name type="common">Brown leaf rust fungus</name>
    <dbReference type="NCBI Taxonomy" id="630390"/>
    <lineage>
        <taxon>Eukaryota</taxon>
        <taxon>Fungi</taxon>
        <taxon>Dikarya</taxon>
        <taxon>Basidiomycota</taxon>
        <taxon>Pucciniomycotina</taxon>
        <taxon>Pucciniomycetes</taxon>
        <taxon>Pucciniales</taxon>
        <taxon>Pucciniaceae</taxon>
        <taxon>Puccinia</taxon>
    </lineage>
</organism>
<gene>
    <name evidence="3" type="ORF">PTTG_29755</name>
</gene>
<dbReference type="VEuPathDB" id="FungiDB:PTTG_29755"/>
<accession>A0A180G251</accession>
<protein>
    <submittedName>
        <fullName evidence="3 4">Uncharacterized protein</fullName>
    </submittedName>
</protein>
<name>A0A180G251_PUCT1</name>
<reference evidence="3" key="1">
    <citation type="submission" date="2009-11" db="EMBL/GenBank/DDBJ databases">
        <authorList>
            <consortium name="The Broad Institute Genome Sequencing Platform"/>
            <person name="Ward D."/>
            <person name="Feldgarden M."/>
            <person name="Earl A."/>
            <person name="Young S.K."/>
            <person name="Zeng Q."/>
            <person name="Koehrsen M."/>
            <person name="Alvarado L."/>
            <person name="Berlin A."/>
            <person name="Bochicchio J."/>
            <person name="Borenstein D."/>
            <person name="Chapman S.B."/>
            <person name="Chen Z."/>
            <person name="Engels R."/>
            <person name="Freedman E."/>
            <person name="Gellesch M."/>
            <person name="Goldberg J."/>
            <person name="Griggs A."/>
            <person name="Gujja S."/>
            <person name="Heilman E."/>
            <person name="Heiman D."/>
            <person name="Hepburn T."/>
            <person name="Howarth C."/>
            <person name="Jen D."/>
            <person name="Larson L."/>
            <person name="Lewis B."/>
            <person name="Mehta T."/>
            <person name="Park D."/>
            <person name="Pearson M."/>
            <person name="Roberts A."/>
            <person name="Saif S."/>
            <person name="Shea T."/>
            <person name="Shenoy N."/>
            <person name="Sisk P."/>
            <person name="Stolte C."/>
            <person name="Sykes S."/>
            <person name="Thomson T."/>
            <person name="Walk T."/>
            <person name="White J."/>
            <person name="Yandava C."/>
            <person name="Izard J."/>
            <person name="Baranova O.V."/>
            <person name="Blanton J.M."/>
            <person name="Tanner A.C."/>
            <person name="Dewhirst F.E."/>
            <person name="Haas B."/>
            <person name="Nusbaum C."/>
            <person name="Birren B."/>
        </authorList>
    </citation>
    <scope>NUCLEOTIDE SEQUENCE [LARGE SCALE GENOMIC DNA]</scope>
    <source>
        <strain evidence="3">1-1 BBBD Race 1</strain>
    </source>
</reference>
<reference evidence="4 5" key="3">
    <citation type="journal article" date="2017" name="G3 (Bethesda)">
        <title>Comparative analysis highlights variable genome content of wheat rusts and divergence of the mating loci.</title>
        <authorList>
            <person name="Cuomo C.A."/>
            <person name="Bakkeren G."/>
            <person name="Khalil H.B."/>
            <person name="Panwar V."/>
            <person name="Joly D."/>
            <person name="Linning R."/>
            <person name="Sakthikumar S."/>
            <person name="Song X."/>
            <person name="Adiconis X."/>
            <person name="Fan L."/>
            <person name="Goldberg J.M."/>
            <person name="Levin J.Z."/>
            <person name="Young S."/>
            <person name="Zeng Q."/>
            <person name="Anikster Y."/>
            <person name="Bruce M."/>
            <person name="Wang M."/>
            <person name="Yin C."/>
            <person name="McCallum B."/>
            <person name="Szabo L.J."/>
            <person name="Hulbert S."/>
            <person name="Chen X."/>
            <person name="Fellers J.P."/>
        </authorList>
    </citation>
    <scope>NUCLEOTIDE SEQUENCE</scope>
    <source>
        <strain evidence="4">isolate 1-1 / race 1 (BBBD)</strain>
        <strain evidence="5">Isolate 1-1 / race 1 (BBBD)</strain>
    </source>
</reference>
<evidence type="ECO:0000256" key="2">
    <source>
        <dbReference type="SAM" id="Phobius"/>
    </source>
</evidence>
<keyword evidence="2" id="KW-1133">Transmembrane helix</keyword>
<feature type="region of interest" description="Disordered" evidence="1">
    <location>
        <begin position="123"/>
        <end position="143"/>
    </location>
</feature>
<evidence type="ECO:0000313" key="5">
    <source>
        <dbReference type="Proteomes" id="UP000005240"/>
    </source>
</evidence>
<feature type="compositionally biased region" description="Polar residues" evidence="1">
    <location>
        <begin position="93"/>
        <end position="105"/>
    </location>
</feature>
<evidence type="ECO:0000313" key="4">
    <source>
        <dbReference type="EnsemblFungi" id="PTTG_29755-t43_1-p1"/>
    </source>
</evidence>
<dbReference type="AlphaFoldDB" id="A0A180G251"/>
<reference evidence="3" key="2">
    <citation type="submission" date="2016-05" db="EMBL/GenBank/DDBJ databases">
        <title>Comparative analysis highlights variable genome content of wheat rusts and divergence of the mating loci.</title>
        <authorList>
            <person name="Cuomo C.A."/>
            <person name="Bakkeren G."/>
            <person name="Szabo L."/>
            <person name="Khalil H."/>
            <person name="Joly D."/>
            <person name="Goldberg J."/>
            <person name="Young S."/>
            <person name="Zeng Q."/>
            <person name="Fellers J."/>
        </authorList>
    </citation>
    <scope>NUCLEOTIDE SEQUENCE [LARGE SCALE GENOMIC DNA]</scope>
    <source>
        <strain evidence="3">1-1 BBBD Race 1</strain>
    </source>
</reference>
<evidence type="ECO:0000256" key="1">
    <source>
        <dbReference type="SAM" id="MobiDB-lite"/>
    </source>
</evidence>
<dbReference type="Proteomes" id="UP000005240">
    <property type="component" value="Unassembled WGS sequence"/>
</dbReference>
<feature type="transmembrane region" description="Helical" evidence="2">
    <location>
        <begin position="12"/>
        <end position="31"/>
    </location>
</feature>
<reference evidence="4" key="4">
    <citation type="submission" date="2025-05" db="UniProtKB">
        <authorList>
            <consortium name="EnsemblFungi"/>
        </authorList>
    </citation>
    <scope>IDENTIFICATION</scope>
    <source>
        <strain evidence="4">isolate 1-1 / race 1 (BBBD)</strain>
    </source>
</reference>
<keyword evidence="2" id="KW-0472">Membrane</keyword>
<proteinExistence type="predicted"/>
<feature type="region of interest" description="Disordered" evidence="1">
    <location>
        <begin position="41"/>
        <end position="108"/>
    </location>
</feature>
<keyword evidence="5" id="KW-1185">Reference proteome</keyword>
<evidence type="ECO:0000313" key="3">
    <source>
        <dbReference type="EMBL" id="OAV86727.1"/>
    </source>
</evidence>
<feature type="compositionally biased region" description="Basic and acidic residues" evidence="1">
    <location>
        <begin position="123"/>
        <end position="134"/>
    </location>
</feature>
<sequence length="143" mass="15848">MVYLANRVMQAKALPTIVYVFPSSCLFILNLRFSIKICQDSGSVPVSRKRKETNPNPARGIATSTQDKEPKRFRQSLPNSSTLVTDADPDRTGSFSLSNRITNPTRGGEYLAAEPYSLTLKTDREYDGEIDNTRSKSLASQIG</sequence>
<dbReference type="EnsemblFungi" id="PTTG_29755-t43_1">
    <property type="protein sequence ID" value="PTTG_29755-t43_1-p1"/>
    <property type="gene ID" value="PTTG_29755"/>
</dbReference>
<keyword evidence="2" id="KW-0812">Transmembrane</keyword>